<organism evidence="14 15">
    <name type="scientific">Candidatus Beckwithbacteria bacterium RBG_13_42_9</name>
    <dbReference type="NCBI Taxonomy" id="1797457"/>
    <lineage>
        <taxon>Bacteria</taxon>
        <taxon>Candidatus Beckwithiibacteriota</taxon>
    </lineage>
</organism>
<dbReference type="GO" id="GO:0031419">
    <property type="term" value="F:cobalamin binding"/>
    <property type="evidence" value="ECO:0007669"/>
    <property type="project" value="UniProtKB-KW"/>
</dbReference>
<evidence type="ECO:0000313" key="14">
    <source>
        <dbReference type="EMBL" id="OGD63676.1"/>
    </source>
</evidence>
<dbReference type="SUPFAM" id="SSF51998">
    <property type="entry name" value="PFL-like glycyl radical enzymes"/>
    <property type="match status" value="1"/>
</dbReference>
<accession>A0A1F5E8S4</accession>
<evidence type="ECO:0000256" key="7">
    <source>
        <dbReference type="ARBA" id="ARBA00023116"/>
    </source>
</evidence>
<feature type="domain" description="Ribonucleotide reductase large subunit N-terminal" evidence="12">
    <location>
        <begin position="8"/>
        <end position="88"/>
    </location>
</feature>
<proteinExistence type="inferred from homology"/>
<evidence type="ECO:0000256" key="3">
    <source>
        <dbReference type="ARBA" id="ARBA00022628"/>
    </source>
</evidence>
<keyword evidence="8" id="KW-1015">Disulfide bond</keyword>
<comment type="function">
    <text evidence="11">Catalyzes the reduction of ribonucleotides to deoxyribonucleotides. May function to provide a pool of deoxyribonucleotide precursors for DNA repair during oxygen limitation and/or for immediate growth after restoration of oxygen.</text>
</comment>
<comment type="cofactor">
    <cofactor evidence="1 11">
        <name>adenosylcob(III)alamin</name>
        <dbReference type="ChEBI" id="CHEBI:18408"/>
    </cofactor>
</comment>
<dbReference type="STRING" id="1797457.A2160_04475"/>
<evidence type="ECO:0000313" key="15">
    <source>
        <dbReference type="Proteomes" id="UP000177006"/>
    </source>
</evidence>
<comment type="caution">
    <text evidence="14">The sequence shown here is derived from an EMBL/GenBank/DDBJ whole genome shotgun (WGS) entry which is preliminary data.</text>
</comment>
<dbReference type="GO" id="GO:0005524">
    <property type="term" value="F:ATP binding"/>
    <property type="evidence" value="ECO:0007669"/>
    <property type="project" value="InterPro"/>
</dbReference>
<dbReference type="InterPro" id="IPR008926">
    <property type="entry name" value="RNR_R1-su_N"/>
</dbReference>
<evidence type="ECO:0000256" key="8">
    <source>
        <dbReference type="ARBA" id="ARBA00023157"/>
    </source>
</evidence>
<dbReference type="InterPro" id="IPR050862">
    <property type="entry name" value="RdRp_reductase_class-2"/>
</dbReference>
<dbReference type="CDD" id="cd02888">
    <property type="entry name" value="RNR_II_dimer"/>
    <property type="match status" value="1"/>
</dbReference>
<dbReference type="GO" id="GO:0004748">
    <property type="term" value="F:ribonucleoside-diphosphate reductase activity, thioredoxin disulfide as acceptor"/>
    <property type="evidence" value="ECO:0007669"/>
    <property type="project" value="UniProtKB-EC"/>
</dbReference>
<evidence type="ECO:0000256" key="9">
    <source>
        <dbReference type="ARBA" id="ARBA00023285"/>
    </source>
</evidence>
<dbReference type="Gene3D" id="3.20.70.20">
    <property type="match status" value="1"/>
</dbReference>
<keyword evidence="4 11" id="KW-0237">DNA synthesis</keyword>
<keyword evidence="3 11" id="KW-0846">Cobalamin</keyword>
<dbReference type="SUPFAM" id="SSF48168">
    <property type="entry name" value="R1 subunit of ribonucleotide reductase, N-terminal domain"/>
    <property type="match status" value="1"/>
</dbReference>
<gene>
    <name evidence="14" type="ORF">A2160_04475</name>
</gene>
<name>A0A1F5E8S4_9BACT</name>
<dbReference type="UniPathway" id="UPA00326"/>
<evidence type="ECO:0000256" key="5">
    <source>
        <dbReference type="ARBA" id="ARBA00022741"/>
    </source>
</evidence>
<dbReference type="Pfam" id="PF02867">
    <property type="entry name" value="Ribonuc_red_lgC"/>
    <property type="match status" value="1"/>
</dbReference>
<evidence type="ECO:0000256" key="2">
    <source>
        <dbReference type="ARBA" id="ARBA00007405"/>
    </source>
</evidence>
<dbReference type="InterPro" id="IPR013344">
    <property type="entry name" value="RNR_NrdJ/NrdZ"/>
</dbReference>
<dbReference type="PANTHER" id="PTHR43371:SF1">
    <property type="entry name" value="RIBONUCLEOSIDE-DIPHOSPHATE REDUCTASE"/>
    <property type="match status" value="1"/>
</dbReference>
<dbReference type="InterPro" id="IPR013509">
    <property type="entry name" value="RNR_lsu_N"/>
</dbReference>
<evidence type="ECO:0000256" key="6">
    <source>
        <dbReference type="ARBA" id="ARBA00023002"/>
    </source>
</evidence>
<comment type="catalytic activity">
    <reaction evidence="10 11">
        <text>a 2'-deoxyribonucleoside 5'-diphosphate + [thioredoxin]-disulfide + H2O = a ribonucleoside 5'-diphosphate + [thioredoxin]-dithiol</text>
        <dbReference type="Rhea" id="RHEA:23252"/>
        <dbReference type="Rhea" id="RHEA-COMP:10698"/>
        <dbReference type="Rhea" id="RHEA-COMP:10700"/>
        <dbReference type="ChEBI" id="CHEBI:15377"/>
        <dbReference type="ChEBI" id="CHEBI:29950"/>
        <dbReference type="ChEBI" id="CHEBI:50058"/>
        <dbReference type="ChEBI" id="CHEBI:57930"/>
        <dbReference type="ChEBI" id="CHEBI:73316"/>
        <dbReference type="EC" id="1.17.4.1"/>
    </reaction>
</comment>
<evidence type="ECO:0000256" key="10">
    <source>
        <dbReference type="ARBA" id="ARBA00047754"/>
    </source>
</evidence>
<dbReference type="PRINTS" id="PR01183">
    <property type="entry name" value="RIBORDTASEM1"/>
</dbReference>
<evidence type="ECO:0000256" key="11">
    <source>
        <dbReference type="RuleBase" id="RU364064"/>
    </source>
</evidence>
<keyword evidence="5 11" id="KW-0547">Nucleotide-binding</keyword>
<dbReference type="EMBL" id="MEZK01000006">
    <property type="protein sequence ID" value="OGD63676.1"/>
    <property type="molecule type" value="Genomic_DNA"/>
</dbReference>
<keyword evidence="7" id="KW-0215">Deoxyribonucleotide synthesis</keyword>
<evidence type="ECO:0000256" key="1">
    <source>
        <dbReference type="ARBA" id="ARBA00001922"/>
    </source>
</evidence>
<comment type="similarity">
    <text evidence="2 11">Belongs to the ribonucleoside diphosphate reductase class-2 family.</text>
</comment>
<reference evidence="14 15" key="1">
    <citation type="journal article" date="2016" name="Nat. Commun.">
        <title>Thousands of microbial genomes shed light on interconnected biogeochemical processes in an aquifer system.</title>
        <authorList>
            <person name="Anantharaman K."/>
            <person name="Brown C.T."/>
            <person name="Hug L.A."/>
            <person name="Sharon I."/>
            <person name="Castelle C.J."/>
            <person name="Probst A.J."/>
            <person name="Thomas B.C."/>
            <person name="Singh A."/>
            <person name="Wilkins M.J."/>
            <person name="Karaoz U."/>
            <person name="Brodie E.L."/>
            <person name="Williams K.H."/>
            <person name="Hubbard S.S."/>
            <person name="Banfield J.F."/>
        </authorList>
    </citation>
    <scope>NUCLEOTIDE SEQUENCE [LARGE SCALE GENOMIC DNA]</scope>
</reference>
<dbReference type="EC" id="1.17.4.1" evidence="11"/>
<dbReference type="InterPro" id="IPR000788">
    <property type="entry name" value="RNR_lg_C"/>
</dbReference>
<dbReference type="PANTHER" id="PTHR43371">
    <property type="entry name" value="VITAMIN B12-DEPENDENT RIBONUCLEOTIDE REDUCTASE"/>
    <property type="match status" value="1"/>
</dbReference>
<evidence type="ECO:0000256" key="4">
    <source>
        <dbReference type="ARBA" id="ARBA00022634"/>
    </source>
</evidence>
<protein>
    <recommendedName>
        <fullName evidence="11">Vitamin B12-dependent ribonucleotide reductase</fullName>
        <ecNumber evidence="11">1.17.4.1</ecNumber>
    </recommendedName>
</protein>
<sequence>MKKITEPKLSTNALKIAEKRYLRTDMQGKIVETPGEMFWRVACHLAKPEINWGTNGIVEKMAKAFFERMVNLKFVVAGKAMFEAGNPGGTGQLSSCFVLPVTDNIQSIFRTLGDAAVVHKNNGGTGFNFSQIRPRGDKVKNVPQAASGPVDFLLAYSAALARILQGSKRQGANIGILNCDHPDIEEFINLKAQDGTVKNFNISVGVTDEFMEAVNQDKNWELKNPRNGEVWKKIKAGGLFEMIAQSAWATGDPGLAFLDRMEADNPTPALGKQEATNPCGEISLLPYESCNLTSIVLSNHLKKAKSSQLKAHSFEIDWEDLEKSIKLGVRLLDNMIEVNTYVVSEIEQMVKYGNRRIGLGVMGFAHLLYKLGIPYNSQEAIRLSERLAKFIRQKAEETSLELGKERGPFPNWDRSIYAGSAEKYRNCALTMIAPTGTTSLLANCSSGIEPVFSLVTLRKTFFEDDRSNRPTKELTMVDPIFEEYLRAIKQYSHKAIKKIMEQTIQEGGLKKIKELTEKEKRIFVTTHQIAPEWHIKIQAAWQKHFDNSVSKTINFSHAATLEEVKRAYHLAWKLGCKGITIYRDGSKQNQVLNLTGLEKSEIRNTKFETLARSRYAQGVAGENPNDQISNNETIPNTKYQILNSDVCPECGSVVEMIEGCATCKNCGWSKCKL</sequence>
<feature type="domain" description="Ribonucleotide reductase large subunit C-terminal" evidence="13">
    <location>
        <begin position="94"/>
        <end position="582"/>
    </location>
</feature>
<dbReference type="GO" id="GO:0009263">
    <property type="term" value="P:deoxyribonucleotide biosynthetic process"/>
    <property type="evidence" value="ECO:0007669"/>
    <property type="project" value="UniProtKB-KW"/>
</dbReference>
<dbReference type="NCBIfam" id="TIGR02504">
    <property type="entry name" value="NrdJ_Z"/>
    <property type="match status" value="1"/>
</dbReference>
<dbReference type="Pfam" id="PF00317">
    <property type="entry name" value="Ribonuc_red_lgN"/>
    <property type="match status" value="1"/>
</dbReference>
<keyword evidence="9 11" id="KW-0170">Cobalt</keyword>
<evidence type="ECO:0000259" key="12">
    <source>
        <dbReference type="Pfam" id="PF00317"/>
    </source>
</evidence>
<keyword evidence="6 11" id="KW-0560">Oxidoreductase</keyword>
<dbReference type="GO" id="GO:0071897">
    <property type="term" value="P:DNA biosynthetic process"/>
    <property type="evidence" value="ECO:0007669"/>
    <property type="project" value="UniProtKB-KW"/>
</dbReference>
<evidence type="ECO:0000259" key="13">
    <source>
        <dbReference type="Pfam" id="PF02867"/>
    </source>
</evidence>
<dbReference type="AlphaFoldDB" id="A0A1F5E8S4"/>
<dbReference type="Proteomes" id="UP000177006">
    <property type="component" value="Unassembled WGS sequence"/>
</dbReference>